<gene>
    <name evidence="1" type="ORF">PXEA_LOCUS32558</name>
</gene>
<dbReference type="AlphaFoldDB" id="A0A3S5AKC9"/>
<dbReference type="EMBL" id="CAAALY010260149">
    <property type="protein sequence ID" value="VEL39118.1"/>
    <property type="molecule type" value="Genomic_DNA"/>
</dbReference>
<keyword evidence="2" id="KW-1185">Reference proteome</keyword>
<name>A0A3S5AKC9_9PLAT</name>
<evidence type="ECO:0000313" key="1">
    <source>
        <dbReference type="EMBL" id="VEL39118.1"/>
    </source>
</evidence>
<organism evidence="1 2">
    <name type="scientific">Protopolystoma xenopodis</name>
    <dbReference type="NCBI Taxonomy" id="117903"/>
    <lineage>
        <taxon>Eukaryota</taxon>
        <taxon>Metazoa</taxon>
        <taxon>Spiralia</taxon>
        <taxon>Lophotrochozoa</taxon>
        <taxon>Platyhelminthes</taxon>
        <taxon>Monogenea</taxon>
        <taxon>Polyopisthocotylea</taxon>
        <taxon>Polystomatidea</taxon>
        <taxon>Polystomatidae</taxon>
        <taxon>Protopolystoma</taxon>
    </lineage>
</organism>
<reference evidence="1" key="1">
    <citation type="submission" date="2018-11" db="EMBL/GenBank/DDBJ databases">
        <authorList>
            <consortium name="Pathogen Informatics"/>
        </authorList>
    </citation>
    <scope>NUCLEOTIDE SEQUENCE</scope>
</reference>
<comment type="caution">
    <text evidence="1">The sequence shown here is derived from an EMBL/GenBank/DDBJ whole genome shotgun (WGS) entry which is preliminary data.</text>
</comment>
<dbReference type="Proteomes" id="UP000784294">
    <property type="component" value="Unassembled WGS sequence"/>
</dbReference>
<evidence type="ECO:0000313" key="2">
    <source>
        <dbReference type="Proteomes" id="UP000784294"/>
    </source>
</evidence>
<protein>
    <submittedName>
        <fullName evidence="1">Uncharacterized protein</fullName>
    </submittedName>
</protein>
<accession>A0A3S5AKC9</accession>
<sequence>MDEFFAVILRKSTESASRQVLSRQARKWWCSRWRRAARRGTRGGREQMPFGGRCASCQARRSLHPIGHSTRPDRATRVQAEKWAEQASLFALSPSLLLPSSQSATAHARQTGASGPPTSLTFTCVYPLLPCLCERLVSATILRPAWLGCLGKARHCSTLLPTSLAVLNAGNGVDACLAGRSAEEDFEIIRSCRNYHSGNTGWQASLRLGCECPF</sequence>
<proteinExistence type="predicted"/>